<dbReference type="GO" id="GO:0046872">
    <property type="term" value="F:metal ion binding"/>
    <property type="evidence" value="ECO:0007669"/>
    <property type="project" value="UniProtKB-KW"/>
</dbReference>
<dbReference type="EMBL" id="ONZF01000002">
    <property type="protein sequence ID" value="SPJ23175.1"/>
    <property type="molecule type" value="Genomic_DNA"/>
</dbReference>
<keyword evidence="12" id="KW-1185">Reference proteome</keyword>
<dbReference type="GO" id="GO:0005829">
    <property type="term" value="C:cytosol"/>
    <property type="evidence" value="ECO:0007669"/>
    <property type="project" value="TreeGrafter"/>
</dbReference>
<feature type="domain" description="GTP-binding protein TrmE N-terminal" evidence="9">
    <location>
        <begin position="4"/>
        <end position="117"/>
    </location>
</feature>
<proteinExistence type="inferred from homology"/>
<accession>A0A2R8BSR6</accession>
<feature type="binding site" evidence="7">
    <location>
        <position position="242"/>
    </location>
    <ligand>
        <name>K(+)</name>
        <dbReference type="ChEBI" id="CHEBI:29103"/>
    </ligand>
</feature>
<dbReference type="CDD" id="cd14858">
    <property type="entry name" value="TrmE_N"/>
    <property type="match status" value="1"/>
</dbReference>
<feature type="binding site" evidence="7">
    <location>
        <position position="244"/>
    </location>
    <ligand>
        <name>K(+)</name>
        <dbReference type="ChEBI" id="CHEBI:29103"/>
    </ligand>
</feature>
<dbReference type="NCBIfam" id="NF003661">
    <property type="entry name" value="PRK05291.1-3"/>
    <property type="match status" value="1"/>
</dbReference>
<sequence>MADTIYAQASAPGKAGVSVIRVSGPAAFAGVARMCDLPALRKAGLRQIRDDRGQLLDSGLVLCFPAGSSFTGEDVVELQVHGSLAVIRGVMENLSKLPGFRPAAPGEFTRRALENDRMDLAQVEGLADLIDAETELQRVQAQSSLSGGLAKRVDTWRESLIDAASLLELTLDFADEDVPTDVDTDVAGLLRSVAEDMERELRAADVAERIRTGFEIALIGPPNAGKSTLLNAIARRPVALTSEIAGTTRDVIEVRVDLKGIPVTMLDTAGLRESLDPIERQGIALTRIRAAAADVRVWLDDGSTKVPEGMDIVLLAQDDDGTRGGVSGKTGAGVTELLGRLQSLLESRVPKDALALRNRHRASLERAIASLREICGELTSSPSELSAQRVRDVIRDLQELIGGVDTEDLLGSIFSRFCIGK</sequence>
<keyword evidence="2 7" id="KW-0819">tRNA processing</keyword>
<dbReference type="CDD" id="cd04164">
    <property type="entry name" value="trmE"/>
    <property type="match status" value="1"/>
</dbReference>
<feature type="domain" description="G" evidence="8">
    <location>
        <begin position="215"/>
        <end position="304"/>
    </location>
</feature>
<dbReference type="InterPro" id="IPR027368">
    <property type="entry name" value="MnmE_dom2"/>
</dbReference>
<dbReference type="SUPFAM" id="SSF116878">
    <property type="entry name" value="TrmE connector domain"/>
    <property type="match status" value="1"/>
</dbReference>
<keyword evidence="7" id="KW-0963">Cytoplasm</keyword>
<keyword evidence="5 7" id="KW-0630">Potassium</keyword>
<feature type="binding site" evidence="7">
    <location>
        <begin position="267"/>
        <end position="270"/>
    </location>
    <ligand>
        <name>GTP</name>
        <dbReference type="ChEBI" id="CHEBI:37565"/>
    </ligand>
</feature>
<keyword evidence="6 7" id="KW-0342">GTP-binding</keyword>
<dbReference type="Gene3D" id="3.40.50.300">
    <property type="entry name" value="P-loop containing nucleotide triphosphate hydrolases"/>
    <property type="match status" value="1"/>
</dbReference>
<dbReference type="NCBIfam" id="TIGR00231">
    <property type="entry name" value="small_GTP"/>
    <property type="match status" value="1"/>
</dbReference>
<dbReference type="GO" id="GO:0003924">
    <property type="term" value="F:GTPase activity"/>
    <property type="evidence" value="ECO:0007669"/>
    <property type="project" value="UniProtKB-UniRule"/>
</dbReference>
<keyword evidence="7" id="KW-0460">Magnesium</keyword>
<dbReference type="InterPro" id="IPR006073">
    <property type="entry name" value="GTP-bd"/>
</dbReference>
<evidence type="ECO:0000256" key="4">
    <source>
        <dbReference type="ARBA" id="ARBA00022801"/>
    </source>
</evidence>
<dbReference type="PANTHER" id="PTHR42714">
    <property type="entry name" value="TRNA MODIFICATION GTPASE GTPBP3"/>
    <property type="match status" value="1"/>
</dbReference>
<reference evidence="11 12" key="1">
    <citation type="submission" date="2018-03" db="EMBL/GenBank/DDBJ databases">
        <authorList>
            <person name="Keele B.F."/>
        </authorList>
    </citation>
    <scope>NUCLEOTIDE SEQUENCE [LARGE SCALE GENOMIC DNA]</scope>
    <source>
        <strain evidence="11 12">CECT 8504</strain>
    </source>
</reference>
<dbReference type="Gene3D" id="3.30.1360.120">
    <property type="entry name" value="Probable tRNA modification gtpase trme, domain 1"/>
    <property type="match status" value="1"/>
</dbReference>
<dbReference type="AlphaFoldDB" id="A0A2R8BSR6"/>
<comment type="caution">
    <text evidence="7">Lacks conserved residue(s) required for the propagation of feature annotation.</text>
</comment>
<dbReference type="RefSeq" id="WP_108893035.1">
    <property type="nucleotide sequence ID" value="NZ_ONZF01000002.1"/>
</dbReference>
<dbReference type="SUPFAM" id="SSF52540">
    <property type="entry name" value="P-loop containing nucleoside triphosphate hydrolases"/>
    <property type="match status" value="1"/>
</dbReference>
<dbReference type="OrthoDB" id="9805918at2"/>
<dbReference type="Gene3D" id="1.20.120.430">
    <property type="entry name" value="tRNA modification GTPase MnmE domain 2"/>
    <property type="match status" value="1"/>
</dbReference>
<dbReference type="InterPro" id="IPR027417">
    <property type="entry name" value="P-loop_NTPase"/>
</dbReference>
<evidence type="ECO:0000259" key="8">
    <source>
        <dbReference type="Pfam" id="PF01926"/>
    </source>
</evidence>
<gene>
    <name evidence="7 11" type="primary">mnmE</name>
    <name evidence="7" type="synonym">trmE</name>
    <name evidence="11" type="ORF">PAA8504_00980</name>
</gene>
<evidence type="ECO:0000256" key="6">
    <source>
        <dbReference type="ARBA" id="ARBA00023134"/>
    </source>
</evidence>
<feature type="binding site" evidence="7">
    <location>
        <position position="248"/>
    </location>
    <ligand>
        <name>Mg(2+)</name>
        <dbReference type="ChEBI" id="CHEBI:18420"/>
    </ligand>
</feature>
<comment type="function">
    <text evidence="7">Exhibits a very high intrinsic GTPase hydrolysis rate. Involved in the addition of a carboxymethylaminomethyl (cmnm) group at the wobble position (U34) of certain tRNAs, forming tRNA-cmnm(5)s(2)U34.</text>
</comment>
<feature type="binding site" evidence="7">
    <location>
        <position position="247"/>
    </location>
    <ligand>
        <name>K(+)</name>
        <dbReference type="ChEBI" id="CHEBI:29103"/>
    </ligand>
</feature>
<dbReference type="InterPro" id="IPR004520">
    <property type="entry name" value="GTPase_MnmE"/>
</dbReference>
<feature type="binding site" evidence="7">
    <location>
        <position position="21"/>
    </location>
    <ligand>
        <name>(6S)-5-formyl-5,6,7,8-tetrahydrofolate</name>
        <dbReference type="ChEBI" id="CHEBI:57457"/>
    </ligand>
</feature>
<comment type="similarity">
    <text evidence="1 7">Belongs to the TRAFAC class TrmE-Era-EngA-EngB-Septin-like GTPase superfamily. TrmE GTPase family.</text>
</comment>
<evidence type="ECO:0000256" key="2">
    <source>
        <dbReference type="ARBA" id="ARBA00022694"/>
    </source>
</evidence>
<dbReference type="InterPro" id="IPR018948">
    <property type="entry name" value="GTP-bd_TrmE_N"/>
</dbReference>
<organism evidence="11 12">
    <name type="scientific">Palleronia abyssalis</name>
    <dbReference type="NCBI Taxonomy" id="1501240"/>
    <lineage>
        <taxon>Bacteria</taxon>
        <taxon>Pseudomonadati</taxon>
        <taxon>Pseudomonadota</taxon>
        <taxon>Alphaproteobacteria</taxon>
        <taxon>Rhodobacterales</taxon>
        <taxon>Roseobacteraceae</taxon>
        <taxon>Palleronia</taxon>
    </lineage>
</organism>
<evidence type="ECO:0000259" key="10">
    <source>
        <dbReference type="Pfam" id="PF12631"/>
    </source>
</evidence>
<dbReference type="GO" id="GO:0002098">
    <property type="term" value="P:tRNA wobble uridine modification"/>
    <property type="evidence" value="ECO:0007669"/>
    <property type="project" value="TreeGrafter"/>
</dbReference>
<dbReference type="Pfam" id="PF01926">
    <property type="entry name" value="MMR_HSR1"/>
    <property type="match status" value="1"/>
</dbReference>
<comment type="subunit">
    <text evidence="7">Homodimer. Heterotetramer of two MnmE and two MnmG subunits.</text>
</comment>
<evidence type="ECO:0000256" key="3">
    <source>
        <dbReference type="ARBA" id="ARBA00022741"/>
    </source>
</evidence>
<feature type="domain" description="MnmE helical" evidence="10">
    <location>
        <begin position="120"/>
        <end position="418"/>
    </location>
</feature>
<dbReference type="InterPro" id="IPR027266">
    <property type="entry name" value="TrmE/GcvT-like"/>
</dbReference>
<name>A0A2R8BSR6_9RHOB</name>
<dbReference type="Proteomes" id="UP000244912">
    <property type="component" value="Unassembled WGS sequence"/>
</dbReference>
<dbReference type="GO" id="GO:0030488">
    <property type="term" value="P:tRNA methylation"/>
    <property type="evidence" value="ECO:0007669"/>
    <property type="project" value="TreeGrafter"/>
</dbReference>
<comment type="subcellular location">
    <subcellularLocation>
        <location evidence="7">Cytoplasm</location>
    </subcellularLocation>
</comment>
<dbReference type="InterPro" id="IPR005225">
    <property type="entry name" value="Small_GTP-bd"/>
</dbReference>
<keyword evidence="4 7" id="KW-0378">Hydrolase</keyword>
<dbReference type="FunFam" id="3.30.1360.120:FF:000007">
    <property type="entry name" value="tRNA modification GTPase GTPBP3, mitochondrial"/>
    <property type="match status" value="1"/>
</dbReference>
<keyword evidence="3 7" id="KW-0547">Nucleotide-binding</keyword>
<feature type="binding site" evidence="7">
    <location>
        <position position="223"/>
    </location>
    <ligand>
        <name>K(+)</name>
        <dbReference type="ChEBI" id="CHEBI:29103"/>
    </ligand>
</feature>
<evidence type="ECO:0000256" key="5">
    <source>
        <dbReference type="ARBA" id="ARBA00022958"/>
    </source>
</evidence>
<feature type="binding site" evidence="7">
    <location>
        <position position="117"/>
    </location>
    <ligand>
        <name>(6S)-5-formyl-5,6,7,8-tetrahydrofolate</name>
        <dbReference type="ChEBI" id="CHEBI:57457"/>
    </ligand>
</feature>
<dbReference type="SUPFAM" id="SSF103025">
    <property type="entry name" value="Folate-binding domain"/>
    <property type="match status" value="1"/>
</dbReference>
<feature type="binding site" evidence="7">
    <location>
        <position position="227"/>
    </location>
    <ligand>
        <name>Mg(2+)</name>
        <dbReference type="ChEBI" id="CHEBI:18420"/>
    </ligand>
</feature>
<evidence type="ECO:0000256" key="1">
    <source>
        <dbReference type="ARBA" id="ARBA00011043"/>
    </source>
</evidence>
<feature type="binding site" evidence="7">
    <location>
        <position position="77"/>
    </location>
    <ligand>
        <name>(6S)-5-formyl-5,6,7,8-tetrahydrofolate</name>
        <dbReference type="ChEBI" id="CHEBI:57457"/>
    </ligand>
</feature>
<dbReference type="InterPro" id="IPR031168">
    <property type="entry name" value="G_TrmE"/>
</dbReference>
<dbReference type="EC" id="3.6.-.-" evidence="7"/>
<evidence type="ECO:0000313" key="11">
    <source>
        <dbReference type="EMBL" id="SPJ23175.1"/>
    </source>
</evidence>
<comment type="cofactor">
    <cofactor evidence="7">
        <name>K(+)</name>
        <dbReference type="ChEBI" id="CHEBI:29103"/>
    </cofactor>
    <text evidence="7">Binds 1 potassium ion per subunit.</text>
</comment>
<dbReference type="GO" id="GO:0005525">
    <property type="term" value="F:GTP binding"/>
    <property type="evidence" value="ECO:0007669"/>
    <property type="project" value="UniProtKB-UniRule"/>
</dbReference>
<evidence type="ECO:0000256" key="7">
    <source>
        <dbReference type="HAMAP-Rule" id="MF_00379"/>
    </source>
</evidence>
<feature type="binding site" evidence="7">
    <location>
        <position position="421"/>
    </location>
    <ligand>
        <name>(6S)-5-formyl-5,6,7,8-tetrahydrofolate</name>
        <dbReference type="ChEBI" id="CHEBI:57457"/>
    </ligand>
</feature>
<dbReference type="Pfam" id="PF10396">
    <property type="entry name" value="TrmE_N"/>
    <property type="match status" value="1"/>
</dbReference>
<feature type="binding site" evidence="7">
    <location>
        <begin position="223"/>
        <end position="228"/>
    </location>
    <ligand>
        <name>GTP</name>
        <dbReference type="ChEBI" id="CHEBI:37565"/>
    </ligand>
</feature>
<dbReference type="PANTHER" id="PTHR42714:SF2">
    <property type="entry name" value="TRNA MODIFICATION GTPASE GTPBP3, MITOCHONDRIAL"/>
    <property type="match status" value="1"/>
</dbReference>
<dbReference type="HAMAP" id="MF_00379">
    <property type="entry name" value="GTPase_MnmE"/>
    <property type="match status" value="1"/>
</dbReference>
<protein>
    <recommendedName>
        <fullName evidence="7">tRNA modification GTPase MnmE</fullName>
        <ecNumber evidence="7">3.6.-.-</ecNumber>
    </recommendedName>
</protein>
<feature type="binding site" evidence="7">
    <location>
        <begin position="242"/>
        <end position="248"/>
    </location>
    <ligand>
        <name>GTP</name>
        <dbReference type="ChEBI" id="CHEBI:37565"/>
    </ligand>
</feature>
<evidence type="ECO:0000259" key="9">
    <source>
        <dbReference type="Pfam" id="PF10396"/>
    </source>
</evidence>
<keyword evidence="7" id="KW-0479">Metal-binding</keyword>
<evidence type="ECO:0000313" key="12">
    <source>
        <dbReference type="Proteomes" id="UP000244912"/>
    </source>
</evidence>
<dbReference type="Pfam" id="PF12631">
    <property type="entry name" value="MnmE_helical"/>
    <property type="match status" value="1"/>
</dbReference>
<dbReference type="InterPro" id="IPR025867">
    <property type="entry name" value="MnmE_helical"/>
</dbReference>